<proteinExistence type="predicted"/>
<dbReference type="VEuPathDB" id="FungiDB:TRIVIDRAFT_65389"/>
<dbReference type="Proteomes" id="UP000007115">
    <property type="component" value="Unassembled WGS sequence"/>
</dbReference>
<protein>
    <submittedName>
        <fullName evidence="3">Uncharacterized protein</fullName>
    </submittedName>
</protein>
<keyword evidence="2" id="KW-1133">Transmembrane helix</keyword>
<feature type="transmembrane region" description="Helical" evidence="2">
    <location>
        <begin position="54"/>
        <end position="73"/>
    </location>
</feature>
<evidence type="ECO:0000256" key="1">
    <source>
        <dbReference type="SAM" id="MobiDB-lite"/>
    </source>
</evidence>
<dbReference type="EMBL" id="ABDF02000090">
    <property type="protein sequence ID" value="EHK16872.1"/>
    <property type="molecule type" value="Genomic_DNA"/>
</dbReference>
<keyword evidence="2" id="KW-0812">Transmembrane</keyword>
<sequence length="204" mass="23015">MQHLPWPSVRSTGSSYLLSAVRVCSATSTQPKSLWSAYKYIDRLAPKSQVQSRGALLTIGASVMLAASYWYMYMEMEGLEHRLNTTVAPSMRRQEDSPPPGSQREPWQAIKGDDSRASSSWYGRWTWRCSPGKRQKALRRLHSSPGATLPKSLFPDRIIWLQAFCFVQRNAIPSPLQGSRRLRGVLQPASAVKIDVLHKAKRLC</sequence>
<dbReference type="RefSeq" id="XP_013951067.1">
    <property type="nucleotide sequence ID" value="XM_014095592.1"/>
</dbReference>
<comment type="caution">
    <text evidence="3">The sequence shown here is derived from an EMBL/GenBank/DDBJ whole genome shotgun (WGS) entry which is preliminary data.</text>
</comment>
<reference evidence="3 4" key="1">
    <citation type="journal article" date="2011" name="Genome Biol.">
        <title>Comparative genome sequence analysis underscores mycoparasitism as the ancestral life style of Trichoderma.</title>
        <authorList>
            <person name="Kubicek C.P."/>
            <person name="Herrera-Estrella A."/>
            <person name="Seidl-Seiboth V."/>
            <person name="Martinez D.A."/>
            <person name="Druzhinina I.S."/>
            <person name="Thon M."/>
            <person name="Zeilinger S."/>
            <person name="Casas-Flores S."/>
            <person name="Horwitz B.A."/>
            <person name="Mukherjee P.K."/>
            <person name="Mukherjee M."/>
            <person name="Kredics L."/>
            <person name="Alcaraz L.D."/>
            <person name="Aerts A."/>
            <person name="Antal Z."/>
            <person name="Atanasova L."/>
            <person name="Cervantes-Badillo M.G."/>
            <person name="Challacombe J."/>
            <person name="Chertkov O."/>
            <person name="McCluskey K."/>
            <person name="Coulpier F."/>
            <person name="Deshpande N."/>
            <person name="von Doehren H."/>
            <person name="Ebbole D.J."/>
            <person name="Esquivel-Naranjo E.U."/>
            <person name="Fekete E."/>
            <person name="Flipphi M."/>
            <person name="Glaser F."/>
            <person name="Gomez-Rodriguez E.Y."/>
            <person name="Gruber S."/>
            <person name="Han C."/>
            <person name="Henrissat B."/>
            <person name="Hermosa R."/>
            <person name="Hernandez-Onate M."/>
            <person name="Karaffa L."/>
            <person name="Kosti I."/>
            <person name="Le Crom S."/>
            <person name="Lindquist E."/>
            <person name="Lucas S."/>
            <person name="Luebeck M."/>
            <person name="Luebeck P.S."/>
            <person name="Margeot A."/>
            <person name="Metz B."/>
            <person name="Misra M."/>
            <person name="Nevalainen H."/>
            <person name="Omann M."/>
            <person name="Packer N."/>
            <person name="Perrone G."/>
            <person name="Uresti-Rivera E.E."/>
            <person name="Salamov A."/>
            <person name="Schmoll M."/>
            <person name="Seiboth B."/>
            <person name="Shapiro H."/>
            <person name="Sukno S."/>
            <person name="Tamayo-Ramos J.A."/>
            <person name="Tisch D."/>
            <person name="Wiest A."/>
            <person name="Wilkinson H.H."/>
            <person name="Zhang M."/>
            <person name="Coutinho P.M."/>
            <person name="Kenerley C.M."/>
            <person name="Monte E."/>
            <person name="Baker S.E."/>
            <person name="Grigoriev I.V."/>
        </authorList>
    </citation>
    <scope>NUCLEOTIDE SEQUENCE [LARGE SCALE GENOMIC DNA]</scope>
    <source>
        <strain evidence="4">Gv29-8 / FGSC 10586</strain>
    </source>
</reference>
<organism evidence="3 4">
    <name type="scientific">Hypocrea virens (strain Gv29-8 / FGSC 10586)</name>
    <name type="common">Gliocladium virens</name>
    <name type="synonym">Trichoderma virens</name>
    <dbReference type="NCBI Taxonomy" id="413071"/>
    <lineage>
        <taxon>Eukaryota</taxon>
        <taxon>Fungi</taxon>
        <taxon>Dikarya</taxon>
        <taxon>Ascomycota</taxon>
        <taxon>Pezizomycotina</taxon>
        <taxon>Sordariomycetes</taxon>
        <taxon>Hypocreomycetidae</taxon>
        <taxon>Hypocreales</taxon>
        <taxon>Hypocreaceae</taxon>
        <taxon>Trichoderma</taxon>
    </lineage>
</organism>
<accession>G9NAA6</accession>
<dbReference type="AlphaFoldDB" id="G9NAA6"/>
<evidence type="ECO:0000256" key="2">
    <source>
        <dbReference type="SAM" id="Phobius"/>
    </source>
</evidence>
<name>G9NAA6_HYPVG</name>
<keyword evidence="4" id="KW-1185">Reference proteome</keyword>
<feature type="region of interest" description="Disordered" evidence="1">
    <location>
        <begin position="89"/>
        <end position="118"/>
    </location>
</feature>
<dbReference type="GeneID" id="25796708"/>
<evidence type="ECO:0000313" key="3">
    <source>
        <dbReference type="EMBL" id="EHK16872.1"/>
    </source>
</evidence>
<keyword evidence="2" id="KW-0472">Membrane</keyword>
<dbReference type="HOGENOM" id="CLU_1343436_0_0_1"/>
<dbReference type="OrthoDB" id="10621546at2759"/>
<gene>
    <name evidence="3" type="ORF">TRIVIDRAFT_65389</name>
</gene>
<evidence type="ECO:0000313" key="4">
    <source>
        <dbReference type="Proteomes" id="UP000007115"/>
    </source>
</evidence>
<dbReference type="InParanoid" id="G9NAA6"/>